<dbReference type="NCBIfam" id="TIGR01169">
    <property type="entry name" value="rplA_bact"/>
    <property type="match status" value="1"/>
</dbReference>
<dbReference type="CDD" id="cd00403">
    <property type="entry name" value="Ribosomal_L1"/>
    <property type="match status" value="1"/>
</dbReference>
<evidence type="ECO:0000313" key="12">
    <source>
        <dbReference type="EMBL" id="RDU66807.1"/>
    </source>
</evidence>
<evidence type="ECO:0000256" key="3">
    <source>
        <dbReference type="ARBA" id="ARBA00022555"/>
    </source>
</evidence>
<comment type="subunit">
    <text evidence="10">Part of the 50S ribosomal subunit.</text>
</comment>
<protein>
    <recommendedName>
        <fullName evidence="9 10">Large ribosomal subunit protein uL1</fullName>
    </recommendedName>
</protein>
<evidence type="ECO:0000256" key="10">
    <source>
        <dbReference type="HAMAP-Rule" id="MF_01318"/>
    </source>
</evidence>
<gene>
    <name evidence="10" type="primary">rplA</name>
    <name evidence="12" type="ORF">CQA53_03280</name>
</gene>
<dbReference type="GO" id="GO:0003735">
    <property type="term" value="F:structural constituent of ribosome"/>
    <property type="evidence" value="ECO:0007669"/>
    <property type="project" value="InterPro"/>
</dbReference>
<evidence type="ECO:0000256" key="1">
    <source>
        <dbReference type="ARBA" id="ARBA00010531"/>
    </source>
</evidence>
<evidence type="ECO:0000256" key="4">
    <source>
        <dbReference type="ARBA" id="ARBA00022730"/>
    </source>
</evidence>
<evidence type="ECO:0000256" key="8">
    <source>
        <dbReference type="ARBA" id="ARBA00023274"/>
    </source>
</evidence>
<dbReference type="InterPro" id="IPR023674">
    <property type="entry name" value="Ribosomal_uL1-like"/>
</dbReference>
<comment type="similarity">
    <text evidence="1 10 11">Belongs to the universal ribosomal protein uL1 family.</text>
</comment>
<organism evidence="12 13">
    <name type="scientific">Helicobacter didelphidarum</name>
    <dbReference type="NCBI Taxonomy" id="2040648"/>
    <lineage>
        <taxon>Bacteria</taxon>
        <taxon>Pseudomonadati</taxon>
        <taxon>Campylobacterota</taxon>
        <taxon>Epsilonproteobacteria</taxon>
        <taxon>Campylobacterales</taxon>
        <taxon>Helicobacteraceae</taxon>
        <taxon>Helicobacter</taxon>
    </lineage>
</organism>
<dbReference type="Gene3D" id="3.40.50.790">
    <property type="match status" value="1"/>
</dbReference>
<keyword evidence="4 10" id="KW-0699">rRNA-binding</keyword>
<keyword evidence="13" id="KW-1185">Reference proteome</keyword>
<dbReference type="PANTHER" id="PTHR36427">
    <property type="entry name" value="54S RIBOSOMAL PROTEIN L1, MITOCHONDRIAL"/>
    <property type="match status" value="1"/>
</dbReference>
<comment type="caution">
    <text evidence="12">The sequence shown here is derived from an EMBL/GenBank/DDBJ whole genome shotgun (WGS) entry which is preliminary data.</text>
</comment>
<dbReference type="GO" id="GO:0000049">
    <property type="term" value="F:tRNA binding"/>
    <property type="evidence" value="ECO:0007669"/>
    <property type="project" value="UniProtKB-KW"/>
</dbReference>
<evidence type="ECO:0000256" key="9">
    <source>
        <dbReference type="ARBA" id="ARBA00035241"/>
    </source>
</evidence>
<comment type="function">
    <text evidence="10">Binds directly to 23S rRNA. The L1 stalk is quite mobile in the ribosome, and is involved in E site tRNA release.</text>
</comment>
<evidence type="ECO:0000256" key="11">
    <source>
        <dbReference type="RuleBase" id="RU000659"/>
    </source>
</evidence>
<comment type="function">
    <text evidence="10">Protein L1 is also a translational repressor protein, it controls the translation of the L11 operon by binding to its mRNA.</text>
</comment>
<reference evidence="12 13" key="1">
    <citation type="submission" date="2018-04" db="EMBL/GenBank/DDBJ databases">
        <title>Novel Campyloabacter and Helicobacter Species and Strains.</title>
        <authorList>
            <person name="Mannion A.J."/>
            <person name="Shen Z."/>
            <person name="Fox J.G."/>
        </authorList>
    </citation>
    <scope>NUCLEOTIDE SEQUENCE [LARGE SCALE GENOMIC DNA]</scope>
    <source>
        <strain evidence="12 13">MIT 17-337</strain>
    </source>
</reference>
<dbReference type="HAMAP" id="MF_01318_B">
    <property type="entry name" value="Ribosomal_uL1_B"/>
    <property type="match status" value="1"/>
</dbReference>
<keyword evidence="3 10" id="KW-0820">tRNA-binding</keyword>
<evidence type="ECO:0000313" key="13">
    <source>
        <dbReference type="Proteomes" id="UP000256379"/>
    </source>
</evidence>
<dbReference type="OrthoDB" id="9803740at2"/>
<evidence type="ECO:0000256" key="7">
    <source>
        <dbReference type="ARBA" id="ARBA00022980"/>
    </source>
</evidence>
<dbReference type="Proteomes" id="UP000256379">
    <property type="component" value="Unassembled WGS sequence"/>
</dbReference>
<dbReference type="InterPro" id="IPR005878">
    <property type="entry name" value="Ribosom_uL1_bac-type"/>
</dbReference>
<dbReference type="GO" id="GO:0006417">
    <property type="term" value="P:regulation of translation"/>
    <property type="evidence" value="ECO:0007669"/>
    <property type="project" value="UniProtKB-KW"/>
</dbReference>
<dbReference type="AlphaFoldDB" id="A0A3D8INF1"/>
<dbReference type="InterPro" id="IPR016095">
    <property type="entry name" value="Ribosomal_uL1_3-a/b-sand"/>
</dbReference>
<dbReference type="SUPFAM" id="SSF56808">
    <property type="entry name" value="Ribosomal protein L1"/>
    <property type="match status" value="1"/>
</dbReference>
<keyword evidence="5 10" id="KW-0810">Translation regulation</keyword>
<dbReference type="RefSeq" id="WP_115542593.1">
    <property type="nucleotide sequence ID" value="NZ_NXLQ01000003.1"/>
</dbReference>
<name>A0A3D8INF1_9HELI</name>
<dbReference type="PIRSF" id="PIRSF002155">
    <property type="entry name" value="Ribosomal_L1"/>
    <property type="match status" value="1"/>
</dbReference>
<dbReference type="FunFam" id="3.40.50.790:FF:000001">
    <property type="entry name" value="50S ribosomal protein L1"/>
    <property type="match status" value="1"/>
</dbReference>
<dbReference type="GO" id="GO:0019843">
    <property type="term" value="F:rRNA binding"/>
    <property type="evidence" value="ECO:0007669"/>
    <property type="project" value="UniProtKB-UniRule"/>
</dbReference>
<dbReference type="Gene3D" id="3.30.190.20">
    <property type="match status" value="1"/>
</dbReference>
<keyword evidence="7 10" id="KW-0689">Ribosomal protein</keyword>
<dbReference type="PANTHER" id="PTHR36427:SF3">
    <property type="entry name" value="LARGE RIBOSOMAL SUBUNIT PROTEIN UL1M"/>
    <property type="match status" value="1"/>
</dbReference>
<evidence type="ECO:0000256" key="5">
    <source>
        <dbReference type="ARBA" id="ARBA00022845"/>
    </source>
</evidence>
<keyword evidence="6 10" id="KW-0694">RNA-binding</keyword>
<dbReference type="InterPro" id="IPR028364">
    <property type="entry name" value="Ribosomal_uL1/biogenesis"/>
</dbReference>
<proteinExistence type="inferred from homology"/>
<keyword evidence="2 10" id="KW-0678">Repressor</keyword>
<dbReference type="GO" id="GO:0006412">
    <property type="term" value="P:translation"/>
    <property type="evidence" value="ECO:0007669"/>
    <property type="project" value="UniProtKB-UniRule"/>
</dbReference>
<dbReference type="InterPro" id="IPR002143">
    <property type="entry name" value="Ribosomal_uL1"/>
</dbReference>
<keyword evidence="8 10" id="KW-0687">Ribonucleoprotein</keyword>
<dbReference type="Pfam" id="PF00687">
    <property type="entry name" value="Ribosomal_L1"/>
    <property type="match status" value="1"/>
</dbReference>
<dbReference type="GO" id="GO:0022625">
    <property type="term" value="C:cytosolic large ribosomal subunit"/>
    <property type="evidence" value="ECO:0007669"/>
    <property type="project" value="TreeGrafter"/>
</dbReference>
<dbReference type="InterPro" id="IPR023673">
    <property type="entry name" value="Ribosomal_uL1_CS"/>
</dbReference>
<accession>A0A3D8INF1</accession>
<evidence type="ECO:0000256" key="6">
    <source>
        <dbReference type="ARBA" id="ARBA00022884"/>
    </source>
</evidence>
<sequence length="235" mass="25435">MKKNKLSKRLQVLSQKIDCEKTYDIESAITAVKSLASAKFDETVEVALRLGVDPRHADQMIRGAVVLPHGTGKKVRVAVFAKDLKADDARKAGADIVGDEDLVDHIKGGNIDFDMVIATPDMMPLVGKVGRILGPKGIMPNPKTGTVTADVTKAVTNAKSGQVNFRVDKKGNIHSPIGKASFENTKLLDNLVELVKTINRLKPSSAKGKYIRSSNLSLTMSPSVKIDSQELMDMK</sequence>
<dbReference type="PROSITE" id="PS01199">
    <property type="entry name" value="RIBOSOMAL_L1"/>
    <property type="match status" value="1"/>
</dbReference>
<dbReference type="EMBL" id="NXLQ01000003">
    <property type="protein sequence ID" value="RDU66807.1"/>
    <property type="molecule type" value="Genomic_DNA"/>
</dbReference>
<evidence type="ECO:0000256" key="2">
    <source>
        <dbReference type="ARBA" id="ARBA00022491"/>
    </source>
</evidence>